<keyword evidence="5" id="KW-0862">Zinc</keyword>
<dbReference type="Pfam" id="PF01380">
    <property type="entry name" value="SIS"/>
    <property type="match status" value="1"/>
</dbReference>
<dbReference type="CDD" id="cd05014">
    <property type="entry name" value="SIS_Kpsf"/>
    <property type="match status" value="1"/>
</dbReference>
<evidence type="ECO:0000313" key="13">
    <source>
        <dbReference type="Proteomes" id="UP000190962"/>
    </source>
</evidence>
<evidence type="ECO:0000256" key="4">
    <source>
        <dbReference type="PIRNR" id="PIRNR004692"/>
    </source>
</evidence>
<dbReference type="OrthoDB" id="9762536at2"/>
<dbReference type="FunFam" id="3.40.50.10490:FF:000011">
    <property type="entry name" value="Arabinose 5-phosphate isomerase"/>
    <property type="match status" value="1"/>
</dbReference>
<accession>A0A0B0HBN5</accession>
<feature type="domain" description="CBS" evidence="8">
    <location>
        <begin position="206"/>
        <end position="262"/>
    </location>
</feature>
<dbReference type="EC" id="5.3.1.13" evidence="4"/>
<evidence type="ECO:0000256" key="5">
    <source>
        <dbReference type="PIRSR" id="PIRSR004692-2"/>
    </source>
</evidence>
<keyword evidence="5" id="KW-0479">Metal-binding</keyword>
<feature type="site" description="Catalytically relevant" evidence="6">
    <location>
        <position position="189"/>
    </location>
</feature>
<dbReference type="Proteomes" id="UP000030856">
    <property type="component" value="Unassembled WGS sequence"/>
</dbReference>
<dbReference type="NCBIfam" id="TIGR00393">
    <property type="entry name" value="kpsF"/>
    <property type="match status" value="1"/>
</dbReference>
<evidence type="ECO:0000256" key="2">
    <source>
        <dbReference type="ARBA" id="ARBA00022737"/>
    </source>
</evidence>
<name>A0A0B0HBN5_SOVGS</name>
<reference evidence="11 13" key="2">
    <citation type="submission" date="2016-11" db="EMBL/GenBank/DDBJ databases">
        <title>Mixed transmission modes and dynamic genome evolution in an obligate animal-bacterial symbiosis.</title>
        <authorList>
            <person name="Russell S.L."/>
            <person name="Corbett-Detig R.B."/>
            <person name="Cavanaugh C.M."/>
        </authorList>
    </citation>
    <scope>NUCLEOTIDE SEQUENCE [LARGE SCALE GENOMIC DNA]</scope>
    <source>
        <strain evidence="11">MA-KB16</strain>
    </source>
</reference>
<dbReference type="RefSeq" id="WP_043115796.1">
    <property type="nucleotide sequence ID" value="NZ_JRAA01000001.1"/>
</dbReference>
<dbReference type="Gene3D" id="3.40.50.10490">
    <property type="entry name" value="Glucose-6-phosphate isomerase like protein, domain 1"/>
    <property type="match status" value="1"/>
</dbReference>
<dbReference type="AlphaFoldDB" id="A0A0B0HBN5"/>
<dbReference type="Proteomes" id="UP000190962">
    <property type="component" value="Unassembled WGS sequence"/>
</dbReference>
<dbReference type="EMBL" id="JRAA01000001">
    <property type="protein sequence ID" value="KHF26077.1"/>
    <property type="molecule type" value="Genomic_DNA"/>
</dbReference>
<evidence type="ECO:0000259" key="9">
    <source>
        <dbReference type="PROSITE" id="PS51464"/>
    </source>
</evidence>
<keyword evidence="2" id="KW-0677">Repeat</keyword>
<reference evidence="10 12" key="1">
    <citation type="journal article" date="2014" name="BMC Genomics">
        <title>The genome of the intracellular bacterium of the coastal bivalve, Solemya velum: a blueprint for thriving in and out of symbiosis.</title>
        <authorList>
            <person name="Dmytrenko O."/>
            <person name="Russell S.L."/>
            <person name="Loo W.T."/>
            <person name="Fontanez K.M."/>
            <person name="Liao L."/>
            <person name="Roeselers G."/>
            <person name="Sharma R."/>
            <person name="Stewart F.J."/>
            <person name="Newton I.L."/>
            <person name="Woyke T."/>
            <person name="Wu D."/>
            <person name="Lang J.M."/>
            <person name="Eisen J.A."/>
            <person name="Cavanaugh C.M."/>
        </authorList>
    </citation>
    <scope>NUCLEOTIDE SEQUENCE [LARGE SCALE GENOMIC DNA]</scope>
    <source>
        <strain evidence="10 12">WH</strain>
    </source>
</reference>
<keyword evidence="4 10" id="KW-0413">Isomerase</keyword>
<dbReference type="InterPro" id="IPR000644">
    <property type="entry name" value="CBS_dom"/>
</dbReference>
<dbReference type="GO" id="GO:0019146">
    <property type="term" value="F:arabinose-5-phosphate isomerase activity"/>
    <property type="evidence" value="ECO:0007669"/>
    <property type="project" value="UniProtKB-EC"/>
</dbReference>
<proteinExistence type="inferred from homology"/>
<dbReference type="PATRIC" id="fig|2340.3.peg.587"/>
<dbReference type="InterPro" id="IPR046342">
    <property type="entry name" value="CBS_dom_sf"/>
</dbReference>
<dbReference type="PROSITE" id="PS51371">
    <property type="entry name" value="CBS"/>
    <property type="match status" value="2"/>
</dbReference>
<dbReference type="GO" id="GO:0005975">
    <property type="term" value="P:carbohydrate metabolic process"/>
    <property type="evidence" value="ECO:0007669"/>
    <property type="project" value="InterPro"/>
</dbReference>
<dbReference type="GeneID" id="86992130"/>
<dbReference type="PANTHER" id="PTHR42745">
    <property type="match status" value="1"/>
</dbReference>
<comment type="catalytic activity">
    <reaction evidence="4">
        <text>D-arabinose 5-phosphate = D-ribulose 5-phosphate</text>
        <dbReference type="Rhea" id="RHEA:23104"/>
        <dbReference type="ChEBI" id="CHEBI:57693"/>
        <dbReference type="ChEBI" id="CHEBI:58121"/>
        <dbReference type="EC" id="5.3.1.13"/>
    </reaction>
</comment>
<gene>
    <name evidence="10" type="primary">kpsF</name>
    <name evidence="11" type="ORF">BOV88_08835</name>
    <name evidence="10" type="ORF">JV46_14380</name>
</gene>
<feature type="site" description="Catalytically relevant" evidence="6">
    <location>
        <position position="107"/>
    </location>
</feature>
<dbReference type="CDD" id="cd04604">
    <property type="entry name" value="CBS_pair_SIS_assoc"/>
    <property type="match status" value="1"/>
</dbReference>
<sequence>MRLSEEELINLGRQTVRNQAQAVSQLEMQIGDAFAEAVACITNASGHTILCGMGKSGHIASKIAATFASTGTPSFFVHPAEAFHGDLGMITRDDVIILISYSGETDEVNKLLPSLNEFGIKTIAIVGEAESTLGRHAGITLTMKVDREVCPNNLAPTNSTLTTLALGDALAVALMEERQFEPGDFARFHPGGSLGRRLLTRVRDVMHINKLPLVKPGTPVPETIAVMNEGRLGVAIIVEDGDIRGLITDGDLRRALIEGADSLQKNCDEIMTSTPITIDADERFADAESIMLDRKINSLLVTDRDGKLAGVLQIYDL</sequence>
<evidence type="ECO:0000256" key="1">
    <source>
        <dbReference type="ARBA" id="ARBA00008165"/>
    </source>
</evidence>
<dbReference type="PIRSF" id="PIRSF004692">
    <property type="entry name" value="KdsD_KpsF"/>
    <property type="match status" value="1"/>
</dbReference>
<feature type="domain" description="SIS" evidence="9">
    <location>
        <begin position="37"/>
        <end position="180"/>
    </location>
</feature>
<dbReference type="InterPro" id="IPR046348">
    <property type="entry name" value="SIS_dom_sf"/>
</dbReference>
<evidence type="ECO:0000259" key="8">
    <source>
        <dbReference type="PROSITE" id="PS51371"/>
    </source>
</evidence>
<feature type="binding site" evidence="5">
    <location>
        <position position="78"/>
    </location>
    <ligand>
        <name>Zn(2+)</name>
        <dbReference type="ChEBI" id="CHEBI:29105"/>
    </ligand>
</feature>
<evidence type="ECO:0000256" key="6">
    <source>
        <dbReference type="PIRSR" id="PIRSR004692-3"/>
    </source>
</evidence>
<feature type="site" description="Catalytically relevant" evidence="6">
    <location>
        <position position="148"/>
    </location>
</feature>
<evidence type="ECO:0000256" key="7">
    <source>
        <dbReference type="PROSITE-ProRule" id="PRU00703"/>
    </source>
</evidence>
<dbReference type="SUPFAM" id="SSF53697">
    <property type="entry name" value="SIS domain"/>
    <property type="match status" value="1"/>
</dbReference>
<dbReference type="PANTHER" id="PTHR42745:SF1">
    <property type="entry name" value="ARABINOSE 5-PHOSPHATE ISOMERASE KDSD"/>
    <property type="match status" value="1"/>
</dbReference>
<dbReference type="PROSITE" id="PS51464">
    <property type="entry name" value="SIS"/>
    <property type="match status" value="1"/>
</dbReference>
<evidence type="ECO:0000313" key="11">
    <source>
        <dbReference type="EMBL" id="OOY34699.1"/>
    </source>
</evidence>
<feature type="domain" description="CBS" evidence="8">
    <location>
        <begin position="271"/>
        <end position="317"/>
    </location>
</feature>
<dbReference type="InterPro" id="IPR004800">
    <property type="entry name" value="KdsD/KpsF-type"/>
</dbReference>
<dbReference type="SUPFAM" id="SSF54631">
    <property type="entry name" value="CBS-domain pair"/>
    <property type="match status" value="1"/>
</dbReference>
<evidence type="ECO:0000256" key="3">
    <source>
        <dbReference type="ARBA" id="ARBA00023122"/>
    </source>
</evidence>
<comment type="caution">
    <text evidence="10">The sequence shown here is derived from an EMBL/GenBank/DDBJ whole genome shotgun (WGS) entry which is preliminary data.</text>
</comment>
<dbReference type="eggNOG" id="COG0794">
    <property type="taxonomic scope" value="Bacteria"/>
</dbReference>
<dbReference type="InterPro" id="IPR035474">
    <property type="entry name" value="SIS_Kpsf"/>
</dbReference>
<comment type="similarity">
    <text evidence="1 4">Belongs to the SIS family. GutQ/KpsF subfamily.</text>
</comment>
<dbReference type="GO" id="GO:0097367">
    <property type="term" value="F:carbohydrate derivative binding"/>
    <property type="evidence" value="ECO:0007669"/>
    <property type="project" value="InterPro"/>
</dbReference>
<keyword evidence="3 7" id="KW-0129">CBS domain</keyword>
<dbReference type="InterPro" id="IPR050986">
    <property type="entry name" value="GutQ/KpsF_isomerases"/>
</dbReference>
<keyword evidence="12" id="KW-1185">Reference proteome</keyword>
<protein>
    <recommendedName>
        <fullName evidence="4">Arabinose 5-phosphate isomerase</fullName>
        <shortName evidence="4">API</shortName>
        <ecNumber evidence="4">5.3.1.13</ecNumber>
    </recommendedName>
</protein>
<dbReference type="InterPro" id="IPR001347">
    <property type="entry name" value="SIS_dom"/>
</dbReference>
<dbReference type="STRING" id="2340.JV46_14380"/>
<dbReference type="GO" id="GO:0046872">
    <property type="term" value="F:metal ion binding"/>
    <property type="evidence" value="ECO:0007669"/>
    <property type="project" value="UniProtKB-KW"/>
</dbReference>
<dbReference type="SMART" id="SM00116">
    <property type="entry name" value="CBS"/>
    <property type="match status" value="2"/>
</dbReference>
<evidence type="ECO:0000313" key="12">
    <source>
        <dbReference type="Proteomes" id="UP000030856"/>
    </source>
</evidence>
<dbReference type="Pfam" id="PF00571">
    <property type="entry name" value="CBS"/>
    <property type="match status" value="2"/>
</dbReference>
<evidence type="ECO:0000313" key="10">
    <source>
        <dbReference type="EMBL" id="KHF26077.1"/>
    </source>
</evidence>
<dbReference type="Gene3D" id="3.10.580.10">
    <property type="entry name" value="CBS-domain"/>
    <property type="match status" value="1"/>
</dbReference>
<dbReference type="eggNOG" id="COG0517">
    <property type="taxonomic scope" value="Bacteria"/>
</dbReference>
<dbReference type="GO" id="GO:1901135">
    <property type="term" value="P:carbohydrate derivative metabolic process"/>
    <property type="evidence" value="ECO:0007669"/>
    <property type="project" value="InterPro"/>
</dbReference>
<organism evidence="10 12">
    <name type="scientific">Solemya velum gill symbiont</name>
    <dbReference type="NCBI Taxonomy" id="2340"/>
    <lineage>
        <taxon>Bacteria</taxon>
        <taxon>Pseudomonadati</taxon>
        <taxon>Pseudomonadota</taxon>
        <taxon>Gammaproteobacteria</taxon>
        <taxon>sulfur-oxidizing symbionts</taxon>
    </lineage>
</organism>
<feature type="site" description="Catalytically relevant" evidence="6">
    <location>
        <position position="55"/>
    </location>
</feature>
<dbReference type="EMBL" id="MPNX01000012">
    <property type="protein sequence ID" value="OOY34699.1"/>
    <property type="molecule type" value="Genomic_DNA"/>
</dbReference>